<reference evidence="4 5" key="1">
    <citation type="submission" date="2024-08" db="EMBL/GenBank/DDBJ databases">
        <title>Clostridium lapicellarii sp. nov., and Clostridium renhuaiense sp. nov., two species isolated from the mud in a fermentation cellar used for producing sauce-flavour Chinese liquors.</title>
        <authorList>
            <person name="Yang F."/>
            <person name="Wang H."/>
            <person name="Chen L.Q."/>
            <person name="Zhou N."/>
            <person name="Lu J.J."/>
            <person name="Pu X.X."/>
            <person name="Wan B."/>
            <person name="Wang L."/>
            <person name="Liu S.J."/>
        </authorList>
    </citation>
    <scope>NUCLEOTIDE SEQUENCE [LARGE SCALE GENOMIC DNA]</scope>
    <source>
        <strain evidence="4 5">MT-5</strain>
    </source>
</reference>
<evidence type="ECO:0000256" key="2">
    <source>
        <dbReference type="PROSITE-ProRule" id="PRU00284"/>
    </source>
</evidence>
<sequence length="277" mass="30533">MESFFNIKQLTAFTSIAPCLQNFFKEDILISVSDTEKYTYIFGNEKFNLDVKPGDKITNSGSDYTAMKTKRIATERISKEIFGKEVESTSIPVIDDNGIVAGSAAIVKDLSKSFKISNLSQSLSDALNKISESTNSLSMDVQAIAKTNDEIKNSIEDTKNQSSETDEILAFVKNIANQTNLLGLNASIEAARAGEYGKGFNVVAHEIRKLSSSSSDSLKEIDQILKKIQYSISDISKNMNNINDTFNNEVSKFEDINALLQELSASSQILKDIANNY</sequence>
<dbReference type="PROSITE" id="PS50111">
    <property type="entry name" value="CHEMOTAXIS_TRANSDUC_2"/>
    <property type="match status" value="1"/>
</dbReference>
<dbReference type="Proteomes" id="UP001564657">
    <property type="component" value="Unassembled WGS sequence"/>
</dbReference>
<dbReference type="PANTHER" id="PTHR32089:SF112">
    <property type="entry name" value="LYSOZYME-LIKE PROTEIN-RELATED"/>
    <property type="match status" value="1"/>
</dbReference>
<evidence type="ECO:0000313" key="4">
    <source>
        <dbReference type="EMBL" id="MEY8000609.1"/>
    </source>
</evidence>
<dbReference type="Gene3D" id="1.10.287.950">
    <property type="entry name" value="Methyl-accepting chemotaxis protein"/>
    <property type="match status" value="1"/>
</dbReference>
<protein>
    <submittedName>
        <fullName evidence="4">Methyl-accepting chemotaxis protein</fullName>
    </submittedName>
</protein>
<dbReference type="PANTHER" id="PTHR32089">
    <property type="entry name" value="METHYL-ACCEPTING CHEMOTAXIS PROTEIN MCPB"/>
    <property type="match status" value="1"/>
</dbReference>
<evidence type="ECO:0000313" key="5">
    <source>
        <dbReference type="Proteomes" id="UP001564657"/>
    </source>
</evidence>
<keyword evidence="1 2" id="KW-0807">Transducer</keyword>
<gene>
    <name evidence="4" type="ORF">AB8U03_10440</name>
</gene>
<proteinExistence type="predicted"/>
<dbReference type="RefSeq" id="WP_369704503.1">
    <property type="nucleotide sequence ID" value="NZ_JBGEWD010000009.1"/>
</dbReference>
<comment type="caution">
    <text evidence="4">The sequence shown here is derived from an EMBL/GenBank/DDBJ whole genome shotgun (WGS) entry which is preliminary data.</text>
</comment>
<evidence type="ECO:0000256" key="1">
    <source>
        <dbReference type="ARBA" id="ARBA00023224"/>
    </source>
</evidence>
<accession>A0ABV4BPA0</accession>
<dbReference type="SMART" id="SM00283">
    <property type="entry name" value="MA"/>
    <property type="match status" value="1"/>
</dbReference>
<dbReference type="SUPFAM" id="SSF58104">
    <property type="entry name" value="Methyl-accepting chemotaxis protein (MCP) signaling domain"/>
    <property type="match status" value="1"/>
</dbReference>
<name>A0ABV4BPA0_9CLOT</name>
<dbReference type="Pfam" id="PF00015">
    <property type="entry name" value="MCPsignal"/>
    <property type="match status" value="1"/>
</dbReference>
<feature type="domain" description="Methyl-accepting transducer" evidence="3">
    <location>
        <begin position="116"/>
        <end position="277"/>
    </location>
</feature>
<dbReference type="InterPro" id="IPR004089">
    <property type="entry name" value="MCPsignal_dom"/>
</dbReference>
<organism evidence="4 5">
    <name type="scientific">Clostridium moutaii</name>
    <dbReference type="NCBI Taxonomy" id="3240932"/>
    <lineage>
        <taxon>Bacteria</taxon>
        <taxon>Bacillati</taxon>
        <taxon>Bacillota</taxon>
        <taxon>Clostridia</taxon>
        <taxon>Eubacteriales</taxon>
        <taxon>Clostridiaceae</taxon>
        <taxon>Clostridium</taxon>
    </lineage>
</organism>
<evidence type="ECO:0000259" key="3">
    <source>
        <dbReference type="PROSITE" id="PS50111"/>
    </source>
</evidence>
<dbReference type="EMBL" id="JBGEWD010000009">
    <property type="protein sequence ID" value="MEY8000609.1"/>
    <property type="molecule type" value="Genomic_DNA"/>
</dbReference>
<keyword evidence="5" id="KW-1185">Reference proteome</keyword>